<dbReference type="Proteomes" id="UP000009138">
    <property type="component" value="Unassembled WGS sequence"/>
</dbReference>
<organism evidence="3 4">
    <name type="scientific">Rhizopus delemar (strain RA 99-880 / ATCC MYA-4621 / FGSC 9543 / NRRL 43880)</name>
    <name type="common">Mucormycosis agent</name>
    <name type="synonym">Rhizopus arrhizus var. delemar</name>
    <dbReference type="NCBI Taxonomy" id="246409"/>
    <lineage>
        <taxon>Eukaryota</taxon>
        <taxon>Fungi</taxon>
        <taxon>Fungi incertae sedis</taxon>
        <taxon>Mucoromycota</taxon>
        <taxon>Mucoromycotina</taxon>
        <taxon>Mucoromycetes</taxon>
        <taxon>Mucorales</taxon>
        <taxon>Mucorineae</taxon>
        <taxon>Rhizopodaceae</taxon>
        <taxon>Rhizopus</taxon>
    </lineage>
</organism>
<dbReference type="PRINTS" id="PR01438">
    <property type="entry name" value="UNVRSLSTRESS"/>
</dbReference>
<dbReference type="VEuPathDB" id="FungiDB:RO3G_11899"/>
<proteinExistence type="predicted"/>
<feature type="compositionally biased region" description="Low complexity" evidence="1">
    <location>
        <begin position="193"/>
        <end position="208"/>
    </location>
</feature>
<dbReference type="Gene3D" id="3.40.50.620">
    <property type="entry name" value="HUPs"/>
    <property type="match status" value="1"/>
</dbReference>
<dbReference type="InterPro" id="IPR014729">
    <property type="entry name" value="Rossmann-like_a/b/a_fold"/>
</dbReference>
<dbReference type="AlphaFoldDB" id="I1CFF8"/>
<reference evidence="3 4" key="1">
    <citation type="journal article" date="2009" name="PLoS Genet.">
        <title>Genomic analysis of the basal lineage fungus Rhizopus oryzae reveals a whole-genome duplication.</title>
        <authorList>
            <person name="Ma L.-J."/>
            <person name="Ibrahim A.S."/>
            <person name="Skory C."/>
            <person name="Grabherr M.G."/>
            <person name="Burger G."/>
            <person name="Butler M."/>
            <person name="Elias M."/>
            <person name="Idnurm A."/>
            <person name="Lang B.F."/>
            <person name="Sone T."/>
            <person name="Abe A."/>
            <person name="Calvo S.E."/>
            <person name="Corrochano L.M."/>
            <person name="Engels R."/>
            <person name="Fu J."/>
            <person name="Hansberg W."/>
            <person name="Kim J.-M."/>
            <person name="Kodira C.D."/>
            <person name="Koehrsen M.J."/>
            <person name="Liu B."/>
            <person name="Miranda-Saavedra D."/>
            <person name="O'Leary S."/>
            <person name="Ortiz-Castellanos L."/>
            <person name="Poulter R."/>
            <person name="Rodriguez-Romero J."/>
            <person name="Ruiz-Herrera J."/>
            <person name="Shen Y.-Q."/>
            <person name="Zeng Q."/>
            <person name="Galagan J."/>
            <person name="Birren B.W."/>
            <person name="Cuomo C.A."/>
            <person name="Wickes B.L."/>
        </authorList>
    </citation>
    <scope>NUCLEOTIDE SEQUENCE [LARGE SCALE GENOMIC DNA]</scope>
    <source>
        <strain evidence="4">RA 99-880 / ATCC MYA-4621 / FGSC 9543 / NRRL 43880</strain>
    </source>
</reference>
<dbReference type="PANTHER" id="PTHR47815">
    <property type="entry name" value="UNIVERSAL STRESS PROTEIN A FAMILY PROTEIN C25B2.10"/>
    <property type="match status" value="1"/>
</dbReference>
<feature type="domain" description="UspA" evidence="2">
    <location>
        <begin position="46"/>
        <end position="167"/>
    </location>
</feature>
<feature type="compositionally biased region" description="Acidic residues" evidence="1">
    <location>
        <begin position="209"/>
        <end position="218"/>
    </location>
</feature>
<dbReference type="InParanoid" id="I1CFF8"/>
<dbReference type="InterPro" id="IPR006015">
    <property type="entry name" value="Universal_stress_UspA"/>
</dbReference>
<evidence type="ECO:0000259" key="2">
    <source>
        <dbReference type="Pfam" id="PF00582"/>
    </source>
</evidence>
<feature type="region of interest" description="Disordered" evidence="1">
    <location>
        <begin position="170"/>
        <end position="247"/>
    </location>
</feature>
<dbReference type="SUPFAM" id="SSF52402">
    <property type="entry name" value="Adenine nucleotide alpha hydrolases-like"/>
    <property type="match status" value="1"/>
</dbReference>
<feature type="compositionally biased region" description="Basic residues" evidence="1">
    <location>
        <begin position="174"/>
        <end position="184"/>
    </location>
</feature>
<dbReference type="InterPro" id="IPR006016">
    <property type="entry name" value="UspA"/>
</dbReference>
<sequence>MSTLAKPNENYVRGVSFDTMTDQDQPDYSFTLRGKTQGYHRTRRSRTFMVATDLANYSDYALDWTLENLMDDGDEIIVLRVLTVDLSENKVYLQQMLRKEETQSKERASVVMSKIMATGGPDMKISVYQPSMLIVGTRGLSELKGMFINSVSKYCLQHSPIPVVVVRPEDKVKKQQAKKTKKTNRLSGMFRISSHSSLSSLNSKGSESSESEEEDENANLEKKMQRLSVFEKIGRRSRSPSPSRPRK</sequence>
<dbReference type="OrthoDB" id="843225at2759"/>
<dbReference type="RefSeq" id="XP_067522584.1">
    <property type="nucleotide sequence ID" value="XM_067666483.1"/>
</dbReference>
<name>I1CFF8_RHIO9</name>
<dbReference type="STRING" id="246409.I1CFF8"/>
<evidence type="ECO:0000313" key="3">
    <source>
        <dbReference type="EMBL" id="EIE87188.1"/>
    </source>
</evidence>
<protein>
    <recommendedName>
        <fullName evidence="2">UspA domain-containing protein</fullName>
    </recommendedName>
</protein>
<dbReference type="Pfam" id="PF00582">
    <property type="entry name" value="Usp"/>
    <property type="match status" value="1"/>
</dbReference>
<dbReference type="eggNOG" id="ENOG502RYEB">
    <property type="taxonomic scope" value="Eukaryota"/>
</dbReference>
<dbReference type="PANTHER" id="PTHR47815:SF1">
    <property type="entry name" value="UNIVERSAL STRESS PROTEIN A FAMILY PROTEIN C25B2.10"/>
    <property type="match status" value="1"/>
</dbReference>
<dbReference type="CDD" id="cd23659">
    <property type="entry name" value="USP_At3g01520-like"/>
    <property type="match status" value="1"/>
</dbReference>
<dbReference type="EMBL" id="CH476740">
    <property type="protein sequence ID" value="EIE87188.1"/>
    <property type="molecule type" value="Genomic_DNA"/>
</dbReference>
<gene>
    <name evidence="3" type="ORF">RO3G_11899</name>
</gene>
<accession>I1CFF8</accession>
<dbReference type="OMA" id="KCVEYDP"/>
<evidence type="ECO:0000313" key="4">
    <source>
        <dbReference type="Proteomes" id="UP000009138"/>
    </source>
</evidence>
<evidence type="ECO:0000256" key="1">
    <source>
        <dbReference type="SAM" id="MobiDB-lite"/>
    </source>
</evidence>
<keyword evidence="4" id="KW-1185">Reference proteome</keyword>
<dbReference type="GeneID" id="93618864"/>